<keyword evidence="2" id="KW-0645">Protease</keyword>
<accession>A0A1J1LL41</accession>
<dbReference type="EMBL" id="CZDF01000156">
    <property type="protein sequence ID" value="CUR32918.1"/>
    <property type="molecule type" value="Genomic_DNA"/>
</dbReference>
<feature type="transmembrane region" description="Helical" evidence="1">
    <location>
        <begin position="68"/>
        <end position="91"/>
    </location>
</feature>
<organism evidence="2 3">
    <name type="scientific">Planktothrix tepida PCC 9214</name>
    <dbReference type="NCBI Taxonomy" id="671072"/>
    <lineage>
        <taxon>Bacteria</taxon>
        <taxon>Bacillati</taxon>
        <taxon>Cyanobacteriota</taxon>
        <taxon>Cyanophyceae</taxon>
        <taxon>Oscillatoriophycideae</taxon>
        <taxon>Oscillatoriales</taxon>
        <taxon>Microcoleaceae</taxon>
        <taxon>Planktothrix</taxon>
    </lineage>
</organism>
<protein>
    <submittedName>
        <fullName evidence="2">Zn-dependent protease with chaperone function-like protein</fullName>
    </submittedName>
</protein>
<keyword evidence="1" id="KW-0812">Transmembrane</keyword>
<dbReference type="Proteomes" id="UP000184315">
    <property type="component" value="Unassembled WGS sequence"/>
</dbReference>
<dbReference type="GO" id="GO:0006508">
    <property type="term" value="P:proteolysis"/>
    <property type="evidence" value="ECO:0007669"/>
    <property type="project" value="UniProtKB-KW"/>
</dbReference>
<proteinExistence type="predicted"/>
<keyword evidence="2" id="KW-0378">Hydrolase</keyword>
<dbReference type="GO" id="GO:0008233">
    <property type="term" value="F:peptidase activity"/>
    <property type="evidence" value="ECO:0007669"/>
    <property type="project" value="UniProtKB-KW"/>
</dbReference>
<keyword evidence="1" id="KW-0472">Membrane</keyword>
<sequence>MAITQTQFDVLVEKLETFSKSHPQSYRLRVALFAVLGYAYIFLILAALLGLVGLVVLFIIFSQHISGAVIKLGIVLLIPAWVIARSLWVTIPSPQGLRLSRHQAPDLFALVDELTTALQAPQFHKILLNQQFNAAVVQIPRLGIFGWQENYLLLGLPLMQSLTSRGDNPVKNLS</sequence>
<reference evidence="3" key="1">
    <citation type="submission" date="2015-10" db="EMBL/GenBank/DDBJ databases">
        <authorList>
            <person name="Regsiter A."/>
            <person name="william w."/>
        </authorList>
    </citation>
    <scope>NUCLEOTIDE SEQUENCE [LARGE SCALE GENOMIC DNA]</scope>
</reference>
<dbReference type="AlphaFoldDB" id="A0A1J1LL41"/>
<name>A0A1J1LL41_9CYAN</name>
<evidence type="ECO:0000313" key="2">
    <source>
        <dbReference type="EMBL" id="CUR32918.1"/>
    </source>
</evidence>
<gene>
    <name evidence="2" type="ORF">PL9214500165</name>
</gene>
<feature type="transmembrane region" description="Helical" evidence="1">
    <location>
        <begin position="30"/>
        <end position="62"/>
    </location>
</feature>
<keyword evidence="3" id="KW-1185">Reference proteome</keyword>
<evidence type="ECO:0000313" key="3">
    <source>
        <dbReference type="Proteomes" id="UP000184315"/>
    </source>
</evidence>
<keyword evidence="1" id="KW-1133">Transmembrane helix</keyword>
<dbReference type="RefSeq" id="WP_186440369.1">
    <property type="nucleotide sequence ID" value="NZ_LN889802.1"/>
</dbReference>
<dbReference type="CDD" id="cd07328">
    <property type="entry name" value="M48_Ste24p_like"/>
    <property type="match status" value="1"/>
</dbReference>
<evidence type="ECO:0000256" key="1">
    <source>
        <dbReference type="SAM" id="Phobius"/>
    </source>
</evidence>
<dbReference type="STRING" id="671072.PL9214500165"/>